<reference evidence="6" key="1">
    <citation type="journal article" date="2019" name="Int. J. Syst. Evol. Microbiol.">
        <title>The Global Catalogue of Microorganisms (GCM) 10K type strain sequencing project: providing services to taxonomists for standard genome sequencing and annotation.</title>
        <authorList>
            <consortium name="The Broad Institute Genomics Platform"/>
            <consortium name="The Broad Institute Genome Sequencing Center for Infectious Disease"/>
            <person name="Wu L."/>
            <person name="Ma J."/>
        </authorList>
    </citation>
    <scope>NUCLEOTIDE SEQUENCE [LARGE SCALE GENOMIC DNA]</scope>
    <source>
        <strain evidence="6">CGMCC 4.7241</strain>
    </source>
</reference>
<keyword evidence="3" id="KW-0804">Transcription</keyword>
<dbReference type="RefSeq" id="WP_205119961.1">
    <property type="nucleotide sequence ID" value="NZ_JAFBCM010000001.1"/>
</dbReference>
<dbReference type="PANTHER" id="PTHR43132:SF8">
    <property type="entry name" value="HTH-TYPE TRANSCRIPTIONAL REGULATOR KMTR"/>
    <property type="match status" value="1"/>
</dbReference>
<dbReference type="SMART" id="SM00419">
    <property type="entry name" value="HTH_CRP"/>
    <property type="match status" value="1"/>
</dbReference>
<evidence type="ECO:0000259" key="4">
    <source>
        <dbReference type="PROSITE" id="PS50987"/>
    </source>
</evidence>
<dbReference type="InterPro" id="IPR036390">
    <property type="entry name" value="WH_DNA-bd_sf"/>
</dbReference>
<dbReference type="PANTHER" id="PTHR43132">
    <property type="entry name" value="ARSENICAL RESISTANCE OPERON REPRESSOR ARSR-RELATED"/>
    <property type="match status" value="1"/>
</dbReference>
<sequence length="338" mass="36945">MIQIRMRQADLGRMRFAFSPLAEVGESLYLLARGRIPPVHRAWYEQVEPKLAKANVDTAMLRAVIPGTPFVPSYLFDSASSPATTIESQLDVVAAISPDLLREKLELVQNGEPLTPEAHRLIAAGSAGPPLVADALHRYWRVAIEPFWARIRPVLDDDVAFRAAELTRHGVEAMLSGLHAEISLEGEELQIGTRFSAQEDLAGAGLVLVPSVFTWPNIVFVPGTRGPSTLTYGARGVGNVWGRPPDEYVTDEDALGALIGRSRAAILLSLELPLSTTELSVQLGQSPPAVSQHLAVLRRSGLVRSWRNGRSVLYRRTDLADSVIEAHRSRPQNDVASY</sequence>
<organism evidence="5 6">
    <name type="scientific">Tenggerimyces flavus</name>
    <dbReference type="NCBI Taxonomy" id="1708749"/>
    <lineage>
        <taxon>Bacteria</taxon>
        <taxon>Bacillati</taxon>
        <taxon>Actinomycetota</taxon>
        <taxon>Actinomycetes</taxon>
        <taxon>Propionibacteriales</taxon>
        <taxon>Nocardioidaceae</taxon>
        <taxon>Tenggerimyces</taxon>
    </lineage>
</organism>
<dbReference type="SMART" id="SM00418">
    <property type="entry name" value="HTH_ARSR"/>
    <property type="match status" value="1"/>
</dbReference>
<dbReference type="Gene3D" id="1.10.10.10">
    <property type="entry name" value="Winged helix-like DNA-binding domain superfamily/Winged helix DNA-binding domain"/>
    <property type="match status" value="1"/>
</dbReference>
<dbReference type="InterPro" id="IPR051011">
    <property type="entry name" value="Metal_resp_trans_reg"/>
</dbReference>
<dbReference type="Pfam" id="PF19361">
    <property type="entry name" value="DUF5937"/>
    <property type="match status" value="1"/>
</dbReference>
<dbReference type="PRINTS" id="PR00778">
    <property type="entry name" value="HTHARSR"/>
</dbReference>
<dbReference type="SUPFAM" id="SSF46785">
    <property type="entry name" value="Winged helix' DNA-binding domain"/>
    <property type="match status" value="1"/>
</dbReference>
<keyword evidence="6" id="KW-1185">Reference proteome</keyword>
<name>A0ABV7YDP9_9ACTN</name>
<dbReference type="InterPro" id="IPR045981">
    <property type="entry name" value="DUF5937"/>
</dbReference>
<evidence type="ECO:0000313" key="6">
    <source>
        <dbReference type="Proteomes" id="UP001595699"/>
    </source>
</evidence>
<dbReference type="CDD" id="cd00090">
    <property type="entry name" value="HTH_ARSR"/>
    <property type="match status" value="1"/>
</dbReference>
<evidence type="ECO:0000256" key="2">
    <source>
        <dbReference type="ARBA" id="ARBA00023125"/>
    </source>
</evidence>
<dbReference type="PROSITE" id="PS50987">
    <property type="entry name" value="HTH_ARSR_2"/>
    <property type="match status" value="1"/>
</dbReference>
<evidence type="ECO:0000256" key="1">
    <source>
        <dbReference type="ARBA" id="ARBA00023015"/>
    </source>
</evidence>
<dbReference type="Proteomes" id="UP001595699">
    <property type="component" value="Unassembled WGS sequence"/>
</dbReference>
<accession>A0ABV7YDP9</accession>
<keyword evidence="2" id="KW-0238">DNA-binding</keyword>
<dbReference type="EMBL" id="JBHRZH010000017">
    <property type="protein sequence ID" value="MFC3762948.1"/>
    <property type="molecule type" value="Genomic_DNA"/>
</dbReference>
<gene>
    <name evidence="5" type="ORF">ACFOUW_19060</name>
</gene>
<comment type="caution">
    <text evidence="5">The sequence shown here is derived from an EMBL/GenBank/DDBJ whole genome shotgun (WGS) entry which is preliminary data.</text>
</comment>
<dbReference type="InterPro" id="IPR036388">
    <property type="entry name" value="WH-like_DNA-bd_sf"/>
</dbReference>
<evidence type="ECO:0000313" key="5">
    <source>
        <dbReference type="EMBL" id="MFC3762948.1"/>
    </source>
</evidence>
<proteinExistence type="predicted"/>
<feature type="domain" description="HTH arsR-type" evidence="4">
    <location>
        <begin position="243"/>
        <end position="338"/>
    </location>
</feature>
<dbReference type="InterPro" id="IPR011991">
    <property type="entry name" value="ArsR-like_HTH"/>
</dbReference>
<dbReference type="InterPro" id="IPR012318">
    <property type="entry name" value="HTH_CRP"/>
</dbReference>
<dbReference type="InterPro" id="IPR001845">
    <property type="entry name" value="HTH_ArsR_DNA-bd_dom"/>
</dbReference>
<evidence type="ECO:0000256" key="3">
    <source>
        <dbReference type="ARBA" id="ARBA00023163"/>
    </source>
</evidence>
<keyword evidence="1" id="KW-0805">Transcription regulation</keyword>
<protein>
    <submittedName>
        <fullName evidence="5">DUF5937 family protein</fullName>
    </submittedName>
</protein>
<dbReference type="Pfam" id="PF01022">
    <property type="entry name" value="HTH_5"/>
    <property type="match status" value="1"/>
</dbReference>